<evidence type="ECO:0000313" key="2">
    <source>
        <dbReference type="Proteomes" id="UP000077051"/>
    </source>
</evidence>
<dbReference type="VEuPathDB" id="FungiDB:MUCCIDRAFT_115402"/>
<evidence type="ECO:0008006" key="3">
    <source>
        <dbReference type="Google" id="ProtNLM"/>
    </source>
</evidence>
<evidence type="ECO:0000313" key="1">
    <source>
        <dbReference type="EMBL" id="OAC98485.1"/>
    </source>
</evidence>
<dbReference type="STRING" id="747725.A0A168H8A4"/>
<name>A0A168H8A4_MUCCL</name>
<gene>
    <name evidence="1" type="ORF">MUCCIDRAFT_115402</name>
</gene>
<keyword evidence="2" id="KW-1185">Reference proteome</keyword>
<dbReference type="GO" id="GO:0003676">
    <property type="term" value="F:nucleic acid binding"/>
    <property type="evidence" value="ECO:0007669"/>
    <property type="project" value="InterPro"/>
</dbReference>
<dbReference type="Gene3D" id="3.30.420.10">
    <property type="entry name" value="Ribonuclease H-like superfamily/Ribonuclease H"/>
    <property type="match status" value="1"/>
</dbReference>
<dbReference type="Proteomes" id="UP000077051">
    <property type="component" value="Unassembled WGS sequence"/>
</dbReference>
<organism evidence="1 2">
    <name type="scientific">Mucor lusitanicus CBS 277.49</name>
    <dbReference type="NCBI Taxonomy" id="747725"/>
    <lineage>
        <taxon>Eukaryota</taxon>
        <taxon>Fungi</taxon>
        <taxon>Fungi incertae sedis</taxon>
        <taxon>Mucoromycota</taxon>
        <taxon>Mucoromycotina</taxon>
        <taxon>Mucoromycetes</taxon>
        <taxon>Mucorales</taxon>
        <taxon>Mucorineae</taxon>
        <taxon>Mucoraceae</taxon>
        <taxon>Mucor</taxon>
    </lineage>
</organism>
<comment type="caution">
    <text evidence="1">The sequence shown here is derived from an EMBL/GenBank/DDBJ whole genome shotgun (WGS) entry which is preliminary data.</text>
</comment>
<dbReference type="AlphaFoldDB" id="A0A168H8A4"/>
<dbReference type="OrthoDB" id="2201802at2759"/>
<dbReference type="InterPro" id="IPR036397">
    <property type="entry name" value="RNaseH_sf"/>
</dbReference>
<protein>
    <recommendedName>
        <fullName evidence="3">Tc1-like transposase DDE domain-containing protein</fullName>
    </recommendedName>
</protein>
<proteinExistence type="predicted"/>
<dbReference type="EMBL" id="AMYB01000010">
    <property type="protein sequence ID" value="OAC98485.1"/>
    <property type="molecule type" value="Genomic_DNA"/>
</dbReference>
<sequence length="127" mass="14813">MLWGCFWAGGFGPLVFVDGSMNQDAHVNLLAKNVPPWFINLREQDDREFIFQEDGVTCHIRGPDLNPIEHVWASCLERIIGKERARIKDPEELKAALFRRRLARNITRLMREVGRQYERSLPSGYRC</sequence>
<reference evidence="1 2" key="1">
    <citation type="submission" date="2015-06" db="EMBL/GenBank/DDBJ databases">
        <title>Expansion of signal transduction pathways in fungi by whole-genome duplication.</title>
        <authorList>
            <consortium name="DOE Joint Genome Institute"/>
            <person name="Corrochano L.M."/>
            <person name="Kuo A."/>
            <person name="Marcet-Houben M."/>
            <person name="Polaino S."/>
            <person name="Salamov A."/>
            <person name="Villalobos J.M."/>
            <person name="Alvarez M.I."/>
            <person name="Avalos J."/>
            <person name="Benito E.P."/>
            <person name="Benoit I."/>
            <person name="Burger G."/>
            <person name="Camino L.P."/>
            <person name="Canovas D."/>
            <person name="Cerda-Olmedo E."/>
            <person name="Cheng J.-F."/>
            <person name="Dominguez A."/>
            <person name="Elias M."/>
            <person name="Eslava A.P."/>
            <person name="Glaser F."/>
            <person name="Grimwood J."/>
            <person name="Gutierrez G."/>
            <person name="Heitman J."/>
            <person name="Henrissat B."/>
            <person name="Iturriaga E.A."/>
            <person name="Lang B.F."/>
            <person name="Lavin J.L."/>
            <person name="Lee S."/>
            <person name="Li W."/>
            <person name="Lindquist E."/>
            <person name="Lopez-Garcia S."/>
            <person name="Luque E.M."/>
            <person name="Marcos A.T."/>
            <person name="Martin J."/>
            <person name="Mccluskey K."/>
            <person name="Medina H.R."/>
            <person name="Miralles-Duran A."/>
            <person name="Miyazaki A."/>
            <person name="Munoz-Torres E."/>
            <person name="Oguiza J.A."/>
            <person name="Ohm R."/>
            <person name="Olmedo M."/>
            <person name="Orejas M."/>
            <person name="Ortiz-Castellanos L."/>
            <person name="Pisabarro A.G."/>
            <person name="Rodriguez-Romero J."/>
            <person name="Ruiz-Herrera J."/>
            <person name="Ruiz-Vazquez R."/>
            <person name="Sanz C."/>
            <person name="Schackwitz W."/>
            <person name="Schmutz J."/>
            <person name="Shahriari M."/>
            <person name="Shelest E."/>
            <person name="Silva-Franco F."/>
            <person name="Soanes D."/>
            <person name="Syed K."/>
            <person name="Tagua V.G."/>
            <person name="Talbot N.J."/>
            <person name="Thon M."/>
            <person name="De Vries R.P."/>
            <person name="Wiebenga A."/>
            <person name="Yadav J.S."/>
            <person name="Braun E.L."/>
            <person name="Baker S."/>
            <person name="Garre V."/>
            <person name="Horwitz B."/>
            <person name="Torres-Martinez S."/>
            <person name="Idnurm A."/>
            <person name="Herrera-Estrella A."/>
            <person name="Gabaldon T."/>
            <person name="Grigoriev I.V."/>
        </authorList>
    </citation>
    <scope>NUCLEOTIDE SEQUENCE [LARGE SCALE GENOMIC DNA]</scope>
    <source>
        <strain evidence="1 2">CBS 277.49</strain>
    </source>
</reference>
<accession>A0A168H8A4</accession>